<keyword evidence="8" id="KW-1185">Reference proteome</keyword>
<dbReference type="AlphaFoldDB" id="A0A3E1NKS6"/>
<feature type="transmembrane region" description="Helical" evidence="6">
    <location>
        <begin position="100"/>
        <end position="123"/>
    </location>
</feature>
<dbReference type="PANTHER" id="PTHR33529:SF8">
    <property type="entry name" value="PERMEASE, YJGP_YJGQ FAMILY"/>
    <property type="match status" value="1"/>
</dbReference>
<dbReference type="PANTHER" id="PTHR33529">
    <property type="entry name" value="SLR0882 PROTEIN-RELATED"/>
    <property type="match status" value="1"/>
</dbReference>
<keyword evidence="2" id="KW-1003">Cell membrane</keyword>
<evidence type="ECO:0000313" key="7">
    <source>
        <dbReference type="EMBL" id="RFM28444.1"/>
    </source>
</evidence>
<evidence type="ECO:0000256" key="3">
    <source>
        <dbReference type="ARBA" id="ARBA00022692"/>
    </source>
</evidence>
<sequence>MKKIDWYIIRKFLTTFFFSIFLFAVISVVVDVSEKTDDFVKSGWSFGKIVVDYYLAFIPHIIALLFPLFVFIAVIFFTSKMAGRSEIIAILAGGVSFTRVLRPFIITSILLAVILWWGIGYIIPRAEVKRTYFEDVYVNGNSSYNPLVPVTNNLYFRIDSFTYAGIHYYDTVSKGGGPFFMHRIKGNQLVYNLRADALHWDTAKHQWRLDGIFERTISGLKEDITLTPTRFMKFNFRPSDLREDAFAKDKMTTPELQHSIQLEELRGTEGVNALRIEAYRRAATPVSVIILTIIGAVVASRKVRGGSGAHLAIGFITAALFILMDRFSTIFSTKGNLPPIIAAWLPNIVFSFVAYYQFKKAPK</sequence>
<reference evidence="7 8" key="1">
    <citation type="submission" date="2018-08" db="EMBL/GenBank/DDBJ databases">
        <title>Chitinophagaceae sp. K23C18032701, a novel bacterium isolated from forest soil.</title>
        <authorList>
            <person name="Wang C."/>
        </authorList>
    </citation>
    <scope>NUCLEOTIDE SEQUENCE [LARGE SCALE GENOMIC DNA]</scope>
    <source>
        <strain evidence="7 8">K23C18032701</strain>
    </source>
</reference>
<evidence type="ECO:0000256" key="5">
    <source>
        <dbReference type="ARBA" id="ARBA00023136"/>
    </source>
</evidence>
<evidence type="ECO:0000313" key="8">
    <source>
        <dbReference type="Proteomes" id="UP000261284"/>
    </source>
</evidence>
<evidence type="ECO:0000256" key="4">
    <source>
        <dbReference type="ARBA" id="ARBA00022989"/>
    </source>
</evidence>
<gene>
    <name evidence="7" type="ORF">DXN05_06445</name>
</gene>
<proteinExistence type="predicted"/>
<feature type="transmembrane region" description="Helical" evidence="6">
    <location>
        <begin position="12"/>
        <end position="33"/>
    </location>
</feature>
<dbReference type="Pfam" id="PF03739">
    <property type="entry name" value="LptF_LptG"/>
    <property type="match status" value="1"/>
</dbReference>
<dbReference type="RefSeq" id="WP_116846434.1">
    <property type="nucleotide sequence ID" value="NZ_QTJU01000002.1"/>
</dbReference>
<evidence type="ECO:0000256" key="1">
    <source>
        <dbReference type="ARBA" id="ARBA00004651"/>
    </source>
</evidence>
<feature type="transmembrane region" description="Helical" evidence="6">
    <location>
        <begin position="53"/>
        <end position="79"/>
    </location>
</feature>
<dbReference type="OrthoDB" id="9807977at2"/>
<dbReference type="InterPro" id="IPR005495">
    <property type="entry name" value="LptG/LptF_permease"/>
</dbReference>
<organism evidence="7 8">
    <name type="scientific">Deminuibacter soli</name>
    <dbReference type="NCBI Taxonomy" id="2291815"/>
    <lineage>
        <taxon>Bacteria</taxon>
        <taxon>Pseudomonadati</taxon>
        <taxon>Bacteroidota</taxon>
        <taxon>Chitinophagia</taxon>
        <taxon>Chitinophagales</taxon>
        <taxon>Chitinophagaceae</taxon>
        <taxon>Deminuibacter</taxon>
    </lineage>
</organism>
<evidence type="ECO:0000256" key="2">
    <source>
        <dbReference type="ARBA" id="ARBA00022475"/>
    </source>
</evidence>
<keyword evidence="5 6" id="KW-0472">Membrane</keyword>
<dbReference type="Proteomes" id="UP000261284">
    <property type="component" value="Unassembled WGS sequence"/>
</dbReference>
<keyword evidence="4 6" id="KW-1133">Transmembrane helix</keyword>
<dbReference type="GO" id="GO:0043190">
    <property type="term" value="C:ATP-binding cassette (ABC) transporter complex"/>
    <property type="evidence" value="ECO:0007669"/>
    <property type="project" value="TreeGrafter"/>
</dbReference>
<dbReference type="EMBL" id="QTJU01000002">
    <property type="protein sequence ID" value="RFM28444.1"/>
    <property type="molecule type" value="Genomic_DNA"/>
</dbReference>
<protein>
    <submittedName>
        <fullName evidence="7">YjgP/YjgQ family permease</fullName>
    </submittedName>
</protein>
<feature type="transmembrane region" description="Helical" evidence="6">
    <location>
        <begin position="282"/>
        <end position="299"/>
    </location>
</feature>
<accession>A0A3E1NKS6</accession>
<dbReference type="GO" id="GO:0015920">
    <property type="term" value="P:lipopolysaccharide transport"/>
    <property type="evidence" value="ECO:0007669"/>
    <property type="project" value="TreeGrafter"/>
</dbReference>
<feature type="transmembrane region" description="Helical" evidence="6">
    <location>
        <begin position="337"/>
        <end position="358"/>
    </location>
</feature>
<comment type="subcellular location">
    <subcellularLocation>
        <location evidence="1">Cell membrane</location>
        <topology evidence="1">Multi-pass membrane protein</topology>
    </subcellularLocation>
</comment>
<keyword evidence="3 6" id="KW-0812">Transmembrane</keyword>
<comment type="caution">
    <text evidence="7">The sequence shown here is derived from an EMBL/GenBank/DDBJ whole genome shotgun (WGS) entry which is preliminary data.</text>
</comment>
<evidence type="ECO:0000256" key="6">
    <source>
        <dbReference type="SAM" id="Phobius"/>
    </source>
</evidence>
<feature type="transmembrane region" description="Helical" evidence="6">
    <location>
        <begin position="311"/>
        <end position="331"/>
    </location>
</feature>
<name>A0A3E1NKS6_9BACT</name>